<dbReference type="InterPro" id="IPR011990">
    <property type="entry name" value="TPR-like_helical_dom_sf"/>
</dbReference>
<dbReference type="EMBL" id="JAGIYY010000002">
    <property type="protein sequence ID" value="MBP0438913.1"/>
    <property type="molecule type" value="Genomic_DNA"/>
</dbReference>
<evidence type="ECO:0000313" key="6">
    <source>
        <dbReference type="EMBL" id="MBP0438913.1"/>
    </source>
</evidence>
<keyword evidence="7" id="KW-1185">Reference proteome</keyword>
<keyword evidence="4" id="KW-0802">TPR repeat</keyword>
<dbReference type="Pfam" id="PF23914">
    <property type="entry name" value="TPR_CcmH_CycH"/>
    <property type="match status" value="1"/>
</dbReference>
<evidence type="ECO:0000256" key="1">
    <source>
        <dbReference type="ARBA" id="ARBA00004196"/>
    </source>
</evidence>
<evidence type="ECO:0000256" key="2">
    <source>
        <dbReference type="ARBA" id="ARBA00022737"/>
    </source>
</evidence>
<evidence type="ECO:0000313" key="7">
    <source>
        <dbReference type="Proteomes" id="UP000666240"/>
    </source>
</evidence>
<name>A0A8J7R1H7_9HYPH</name>
<comment type="caution">
    <text evidence="6">The sequence shown here is derived from an EMBL/GenBank/DDBJ whole genome shotgun (WGS) entry which is preliminary data.</text>
</comment>
<keyword evidence="2" id="KW-0677">Repeat</keyword>
<evidence type="ECO:0000259" key="5">
    <source>
        <dbReference type="Pfam" id="PF23914"/>
    </source>
</evidence>
<dbReference type="GO" id="GO:0005886">
    <property type="term" value="C:plasma membrane"/>
    <property type="evidence" value="ECO:0007669"/>
    <property type="project" value="TreeGrafter"/>
</dbReference>
<comment type="subcellular location">
    <subcellularLocation>
        <location evidence="1">Cell envelope</location>
    </subcellularLocation>
</comment>
<sequence length="371" mass="39372">MLFWIVATLLTLMACLSVLVPFLRRPAAVGVMTSPDLAIYKDQLAEVERDLSRGLIGRGEAEQARSEIGRRILRASERAGGATVQRPLWGRAVTAAAVLSIPLVSWSVYAATGSPGEPAQPLQARLQESPGNLPVEDLIARAEAHLRTDPSDSRGWEVLAPIYLRVGRTDDAVRAYREAIDRLGSSGIRQSGLGEALIAQAGGTVTAEAREAFEQGLQAAPGDGKALFFLALAAAQEGDVAGAQAQWQALKADQPAGSPWSEAANQALARIAQPGRGPGAQDVQDAAALSSAERSTMIEGMVATLDAKLRDNPRDPEGWQKLVRSYAVLGRQDEAREALRRGMSALGETTRDAAALQDFARSINVLASVQP</sequence>
<dbReference type="GO" id="GO:0030313">
    <property type="term" value="C:cell envelope"/>
    <property type="evidence" value="ECO:0007669"/>
    <property type="project" value="UniProtKB-SubCell"/>
</dbReference>
<dbReference type="PANTHER" id="PTHR47870">
    <property type="entry name" value="CYTOCHROME C-TYPE BIOGENESIS PROTEIN CCMH"/>
    <property type="match status" value="1"/>
</dbReference>
<dbReference type="PANTHER" id="PTHR47870:SF1">
    <property type="entry name" value="CYTOCHROME C-TYPE BIOGENESIS PROTEIN CCMH"/>
    <property type="match status" value="1"/>
</dbReference>
<dbReference type="AlphaFoldDB" id="A0A8J7R1H7"/>
<dbReference type="GO" id="GO:0017004">
    <property type="term" value="P:cytochrome complex assembly"/>
    <property type="evidence" value="ECO:0007669"/>
    <property type="project" value="UniProtKB-KW"/>
</dbReference>
<feature type="domain" description="Cytochrome c-type biogenesis protein H TPR" evidence="5">
    <location>
        <begin position="144"/>
        <end position="256"/>
    </location>
</feature>
<keyword evidence="3" id="KW-0201">Cytochrome c-type biogenesis</keyword>
<gene>
    <name evidence="6" type="primary">ccmI</name>
    <name evidence="6" type="ORF">J5Y06_09655</name>
</gene>
<protein>
    <submittedName>
        <fullName evidence="6">C-type cytochrome biogenesis protein CcmI</fullName>
    </submittedName>
</protein>
<organism evidence="6 7">
    <name type="scientific">Tianweitania sediminis</name>
    <dbReference type="NCBI Taxonomy" id="1502156"/>
    <lineage>
        <taxon>Bacteria</taxon>
        <taxon>Pseudomonadati</taxon>
        <taxon>Pseudomonadota</taxon>
        <taxon>Alphaproteobacteria</taxon>
        <taxon>Hyphomicrobiales</taxon>
        <taxon>Phyllobacteriaceae</taxon>
        <taxon>Tianweitania</taxon>
    </lineage>
</organism>
<dbReference type="Gene3D" id="1.25.40.10">
    <property type="entry name" value="Tetratricopeptide repeat domain"/>
    <property type="match status" value="2"/>
</dbReference>
<dbReference type="NCBIfam" id="TIGR03142">
    <property type="entry name" value="cytochro_ccmI"/>
    <property type="match status" value="1"/>
</dbReference>
<dbReference type="Proteomes" id="UP000666240">
    <property type="component" value="Unassembled WGS sequence"/>
</dbReference>
<proteinExistence type="predicted"/>
<accession>A0A8J7R1H7</accession>
<dbReference type="InterPro" id="IPR056413">
    <property type="entry name" value="TPR_CcmH_CycH"/>
</dbReference>
<dbReference type="InterPro" id="IPR051263">
    <property type="entry name" value="C-type_cytochrome_biogenesis"/>
</dbReference>
<dbReference type="SUPFAM" id="SSF48452">
    <property type="entry name" value="TPR-like"/>
    <property type="match status" value="1"/>
</dbReference>
<evidence type="ECO:0000256" key="4">
    <source>
        <dbReference type="ARBA" id="ARBA00022803"/>
    </source>
</evidence>
<dbReference type="RefSeq" id="WP_209334915.1">
    <property type="nucleotide sequence ID" value="NZ_JAGIYY010000002.1"/>
</dbReference>
<reference evidence="6" key="1">
    <citation type="submission" date="2021-03" db="EMBL/GenBank/DDBJ databases">
        <title>Genome sequencing and assembly of Tianweitania sediminis.</title>
        <authorList>
            <person name="Chhetri G."/>
        </authorList>
    </citation>
    <scope>NUCLEOTIDE SEQUENCE</scope>
    <source>
        <strain evidence="6">Z8</strain>
    </source>
</reference>
<evidence type="ECO:0000256" key="3">
    <source>
        <dbReference type="ARBA" id="ARBA00022748"/>
    </source>
</evidence>
<dbReference type="InterPro" id="IPR017560">
    <property type="entry name" value="Cyt_c_biogenesis_CcmI"/>
</dbReference>